<keyword evidence="2" id="KW-1185">Reference proteome</keyword>
<comment type="caution">
    <text evidence="1">The sequence shown here is derived from an EMBL/GenBank/DDBJ whole genome shotgun (WGS) entry which is preliminary data.</text>
</comment>
<dbReference type="Proteomes" id="UP001142444">
    <property type="component" value="Unassembled WGS sequence"/>
</dbReference>
<dbReference type="AlphaFoldDB" id="A0A9X4G667"/>
<accession>A0A9X4G667</accession>
<proteinExistence type="predicted"/>
<dbReference type="RefSeq" id="WP_275218563.1">
    <property type="nucleotide sequence ID" value="NZ_JAPHVQ010000024.1"/>
</dbReference>
<reference evidence="1" key="1">
    <citation type="submission" date="2022-11" db="EMBL/GenBank/DDBJ databases">
        <authorList>
            <person name="Kamali M."/>
            <person name="Peak L."/>
            <person name="Go Y.Y."/>
            <person name="Balasuriya U.B.R."/>
            <person name="Carossino M."/>
        </authorList>
    </citation>
    <scope>NUCLEOTIDE SEQUENCE</scope>
    <source>
        <strain evidence="1">4524</strain>
    </source>
</reference>
<evidence type="ECO:0000313" key="2">
    <source>
        <dbReference type="Proteomes" id="UP001142444"/>
    </source>
</evidence>
<organism evidence="1 2">
    <name type="scientific">Actinobacillus equuli subsp. equuli</name>
    <dbReference type="NCBI Taxonomy" id="202947"/>
    <lineage>
        <taxon>Bacteria</taxon>
        <taxon>Pseudomonadati</taxon>
        <taxon>Pseudomonadota</taxon>
        <taxon>Gammaproteobacteria</taxon>
        <taxon>Pasteurellales</taxon>
        <taxon>Pasteurellaceae</taxon>
        <taxon>Actinobacillus</taxon>
    </lineage>
</organism>
<sequence length="64" mass="7310">MQKFNQIRPLVKNQVADSYTQNLAEVIMWKYAFIGLLIVGGYSLDLDKDCDGRTCSVEIQLLKN</sequence>
<dbReference type="EMBL" id="JAPHVQ010000024">
    <property type="protein sequence ID" value="MDE8035777.1"/>
    <property type="molecule type" value="Genomic_DNA"/>
</dbReference>
<protein>
    <submittedName>
        <fullName evidence="1">Uncharacterized protein</fullName>
    </submittedName>
</protein>
<gene>
    <name evidence="1" type="ORF">OQ257_11505</name>
</gene>
<reference evidence="1" key="2">
    <citation type="journal article" date="2023" name="Pathogens">
        <title>Pathological Features and Genomic Characterization of an Actinobacillus equuli subsp. equuli Bearing Unique Virulence-Associated Genes from an Adult Horse with Pleuropneumonia.</title>
        <authorList>
            <person name="Kamali M."/>
            <person name="Carossino M."/>
            <person name="Del Piero F."/>
            <person name="Peak L."/>
            <person name="Mitchell M.S."/>
            <person name="Willette J."/>
            <person name="Baker R."/>
            <person name="Li F."/>
            <person name="Kenez A."/>
            <person name="Balasuriya U.B.R."/>
            <person name="Go Y.Y."/>
        </authorList>
    </citation>
    <scope>NUCLEOTIDE SEQUENCE</scope>
    <source>
        <strain evidence="1">4524</strain>
    </source>
</reference>
<evidence type="ECO:0000313" key="1">
    <source>
        <dbReference type="EMBL" id="MDE8035777.1"/>
    </source>
</evidence>
<name>A0A9X4G667_ACTEU</name>